<dbReference type="InterPro" id="IPR027417">
    <property type="entry name" value="P-loop_NTPase"/>
</dbReference>
<dbReference type="PATRIC" id="fig|1230338.3.peg.1746"/>
<dbReference type="PANTHER" id="PTHR34388:SF1">
    <property type="entry name" value="DNA POLYMERASE III SUBUNIT DELTA"/>
    <property type="match status" value="1"/>
</dbReference>
<evidence type="ECO:0000256" key="1">
    <source>
        <dbReference type="ARBA" id="ARBA00012417"/>
    </source>
</evidence>
<evidence type="ECO:0000256" key="8">
    <source>
        <dbReference type="ARBA" id="ARBA00049244"/>
    </source>
</evidence>
<keyword evidence="4" id="KW-0548">Nucleotidyltransferase</keyword>
<comment type="caution">
    <text evidence="11">The sequence shown here is derived from an EMBL/GenBank/DDBJ whole genome shotgun (WGS) entry which is preliminary data.</text>
</comment>
<dbReference type="Gene3D" id="1.20.272.10">
    <property type="match status" value="1"/>
</dbReference>
<evidence type="ECO:0000256" key="6">
    <source>
        <dbReference type="ARBA" id="ARBA00022932"/>
    </source>
</evidence>
<dbReference type="SUPFAM" id="SSF52540">
    <property type="entry name" value="P-loop containing nucleoside triphosphate hydrolases"/>
    <property type="match status" value="1"/>
</dbReference>
<dbReference type="GO" id="GO:0006261">
    <property type="term" value="P:DNA-templated DNA replication"/>
    <property type="evidence" value="ECO:0007669"/>
    <property type="project" value="TreeGrafter"/>
</dbReference>
<name>L2F665_9GAMM</name>
<protein>
    <recommendedName>
        <fullName evidence="2 9">DNA polymerase III subunit delta</fullName>
        <ecNumber evidence="1 9">2.7.7.7</ecNumber>
    </recommendedName>
</protein>
<dbReference type="STRING" id="1230338.MOMA_08171"/>
<comment type="similarity">
    <text evidence="7">Belongs to the DNA polymerase HolA subunit family.</text>
</comment>
<keyword evidence="5" id="KW-0235">DNA replication</keyword>
<evidence type="ECO:0000256" key="2">
    <source>
        <dbReference type="ARBA" id="ARBA00017703"/>
    </source>
</evidence>
<gene>
    <name evidence="11" type="ORF">MOMA_08171</name>
</gene>
<comment type="catalytic activity">
    <reaction evidence="8">
        <text>DNA(n) + a 2'-deoxyribonucleoside 5'-triphosphate = DNA(n+1) + diphosphate</text>
        <dbReference type="Rhea" id="RHEA:22508"/>
        <dbReference type="Rhea" id="RHEA-COMP:17339"/>
        <dbReference type="Rhea" id="RHEA-COMP:17340"/>
        <dbReference type="ChEBI" id="CHEBI:33019"/>
        <dbReference type="ChEBI" id="CHEBI:61560"/>
        <dbReference type="ChEBI" id="CHEBI:173112"/>
        <dbReference type="EC" id="2.7.7.7"/>
    </reaction>
</comment>
<dbReference type="Proteomes" id="UP000023795">
    <property type="component" value="Unassembled WGS sequence"/>
</dbReference>
<dbReference type="EC" id="2.7.7.7" evidence="1 9"/>
<dbReference type="RefSeq" id="WP_009502080.1">
    <property type="nucleotide sequence ID" value="NZ_ANIN01000002.1"/>
</dbReference>
<feature type="domain" description="DNA polymerase III delta N-terminal" evidence="10">
    <location>
        <begin position="27"/>
        <end position="148"/>
    </location>
</feature>
<evidence type="ECO:0000256" key="9">
    <source>
        <dbReference type="NCBIfam" id="TIGR01128"/>
    </source>
</evidence>
<evidence type="ECO:0000256" key="7">
    <source>
        <dbReference type="ARBA" id="ARBA00034754"/>
    </source>
</evidence>
<dbReference type="PANTHER" id="PTHR34388">
    <property type="entry name" value="DNA POLYMERASE III SUBUNIT DELTA"/>
    <property type="match status" value="1"/>
</dbReference>
<proteinExistence type="inferred from homology"/>
<dbReference type="Pfam" id="PF06144">
    <property type="entry name" value="DNA_pol3_delta"/>
    <property type="match status" value="1"/>
</dbReference>
<evidence type="ECO:0000259" key="10">
    <source>
        <dbReference type="Pfam" id="PF06144"/>
    </source>
</evidence>
<dbReference type="eggNOG" id="COG1466">
    <property type="taxonomic scope" value="Bacteria"/>
</dbReference>
<dbReference type="InterPro" id="IPR010372">
    <property type="entry name" value="DNA_pol3_delta_N"/>
</dbReference>
<evidence type="ECO:0000313" key="12">
    <source>
        <dbReference type="Proteomes" id="UP000023795"/>
    </source>
</evidence>
<organism evidence="11 12">
    <name type="scientific">Moraxella macacae 0408225</name>
    <dbReference type="NCBI Taxonomy" id="1230338"/>
    <lineage>
        <taxon>Bacteria</taxon>
        <taxon>Pseudomonadati</taxon>
        <taxon>Pseudomonadota</taxon>
        <taxon>Gammaproteobacteria</taxon>
        <taxon>Moraxellales</taxon>
        <taxon>Moraxellaceae</taxon>
        <taxon>Moraxella</taxon>
    </lineage>
</organism>
<accession>L2F665</accession>
<reference evidence="11 12" key="1">
    <citation type="journal article" date="2013" name="Genome Announc.">
        <title>Genome Sequence of Moraxella macacae 0408225, a Novel Bacterial Species Isolated from a Cynomolgus Macaque with Epistaxis.</title>
        <authorList>
            <person name="Ladner J.T."/>
            <person name="Whitehouse C.A."/>
            <person name="Koroleva G.I."/>
            <person name="Palacios G.F."/>
        </authorList>
    </citation>
    <scope>NUCLEOTIDE SEQUENCE [LARGE SCALE GENOMIC DNA]</scope>
    <source>
        <strain evidence="11 12">0408225</strain>
    </source>
</reference>
<dbReference type="GO" id="GO:0003887">
    <property type="term" value="F:DNA-directed DNA polymerase activity"/>
    <property type="evidence" value="ECO:0007669"/>
    <property type="project" value="UniProtKB-UniRule"/>
</dbReference>
<dbReference type="GO" id="GO:0009360">
    <property type="term" value="C:DNA polymerase III complex"/>
    <property type="evidence" value="ECO:0007669"/>
    <property type="project" value="UniProtKB-UniRule"/>
</dbReference>
<keyword evidence="6" id="KW-0239">DNA-directed DNA polymerase</keyword>
<dbReference type="AlphaFoldDB" id="L2F665"/>
<keyword evidence="3" id="KW-0808">Transferase</keyword>
<dbReference type="Gene3D" id="1.10.8.60">
    <property type="match status" value="1"/>
</dbReference>
<dbReference type="Gene3D" id="3.40.50.300">
    <property type="entry name" value="P-loop containing nucleotide triphosphate hydrolases"/>
    <property type="match status" value="1"/>
</dbReference>
<evidence type="ECO:0000256" key="3">
    <source>
        <dbReference type="ARBA" id="ARBA00022679"/>
    </source>
</evidence>
<dbReference type="InterPro" id="IPR005790">
    <property type="entry name" value="DNA_polIII_delta"/>
</dbReference>
<evidence type="ECO:0000313" key="11">
    <source>
        <dbReference type="EMBL" id="ELA08522.1"/>
    </source>
</evidence>
<sequence>MQQTFLQAYTQAQNAKTPMTGLWLLHGDEPLLSQWLIEIWQVHWKSANMSMQHMDIVSAKSWQDILAELNSLSLFDDKKVVIAKGNHKPDKEVLTELKIFSQTNQIDAKQDQNEANCLIVLMDKFDKKSQKSVFFQLYEKHGMVVDCQLYQERQRHDVLKAKAKSLGIELTPNAWQQLMIHTKHNLLSAYQTLWRLSYLYNPALQQNFTMVDELQLQDGLVSQSHFTTFDLSDAMLIGDVAKVVEILQHLKYVQEPETLVLWVIAKDIRILQALACGQSFAELGIWQSKQGLYQNALNRHLHHEQNFSQWTELAYRCDQAVKGLIEQPAWELLYQLALQVAGRSLFRS</sequence>
<dbReference type="GO" id="GO:0003677">
    <property type="term" value="F:DNA binding"/>
    <property type="evidence" value="ECO:0007669"/>
    <property type="project" value="InterPro"/>
</dbReference>
<dbReference type="NCBIfam" id="TIGR01128">
    <property type="entry name" value="holA"/>
    <property type="match status" value="1"/>
</dbReference>
<evidence type="ECO:0000256" key="4">
    <source>
        <dbReference type="ARBA" id="ARBA00022695"/>
    </source>
</evidence>
<evidence type="ECO:0000256" key="5">
    <source>
        <dbReference type="ARBA" id="ARBA00022705"/>
    </source>
</evidence>
<dbReference type="InterPro" id="IPR008921">
    <property type="entry name" value="DNA_pol3_clamp-load_cplx_C"/>
</dbReference>
<keyword evidence="12" id="KW-1185">Reference proteome</keyword>
<dbReference type="SUPFAM" id="SSF48019">
    <property type="entry name" value="post-AAA+ oligomerization domain-like"/>
    <property type="match status" value="1"/>
</dbReference>
<dbReference type="OrthoDB" id="9770982at2"/>
<dbReference type="EMBL" id="ANIN01000002">
    <property type="protein sequence ID" value="ELA08522.1"/>
    <property type="molecule type" value="Genomic_DNA"/>
</dbReference>